<proteinExistence type="predicted"/>
<feature type="region of interest" description="Disordered" evidence="1">
    <location>
        <begin position="31"/>
        <end position="70"/>
    </location>
</feature>
<keyword evidence="3" id="KW-1185">Reference proteome</keyword>
<dbReference type="EMBL" id="ONZG01000002">
    <property type="protein sequence ID" value="SPJ27643.1"/>
    <property type="molecule type" value="Genomic_DNA"/>
</dbReference>
<evidence type="ECO:0000313" key="3">
    <source>
        <dbReference type="Proteomes" id="UP000244898"/>
    </source>
</evidence>
<reference evidence="3" key="1">
    <citation type="submission" date="2018-03" db="EMBL/GenBank/DDBJ databases">
        <authorList>
            <person name="Rodrigo-Torres L."/>
            <person name="Arahal R. D."/>
            <person name="Lucena T."/>
        </authorList>
    </citation>
    <scope>NUCLEOTIDE SEQUENCE [LARGE SCALE GENOMIC DNA]</scope>
    <source>
        <strain evidence="3">CECT 7615</strain>
    </source>
</reference>
<sequence length="70" mass="7704">MADVTSLPLAHFELTFRSTEQDGVWFGLSFPQAQRPKDRGPLASGPVPDDLPAQLRAMADHIEGVQNERS</sequence>
<protein>
    <submittedName>
        <fullName evidence="2">Uncharacterized protein</fullName>
    </submittedName>
</protein>
<dbReference type="Proteomes" id="UP000244898">
    <property type="component" value="Unassembled WGS sequence"/>
</dbReference>
<name>A0A2R8C5K9_9RHOB</name>
<dbReference type="RefSeq" id="WP_165821370.1">
    <property type="nucleotide sequence ID" value="NZ_ONZG01000002.1"/>
</dbReference>
<evidence type="ECO:0000256" key="1">
    <source>
        <dbReference type="SAM" id="MobiDB-lite"/>
    </source>
</evidence>
<accession>A0A2R8C5K9</accession>
<dbReference type="AlphaFoldDB" id="A0A2R8C5K9"/>
<feature type="compositionally biased region" description="Basic and acidic residues" evidence="1">
    <location>
        <begin position="58"/>
        <end position="70"/>
    </location>
</feature>
<gene>
    <name evidence="2" type="ORF">TRM7615_01133</name>
</gene>
<organism evidence="2 3">
    <name type="scientific">Falsiruegeria mediterranea M17</name>
    <dbReference type="NCBI Taxonomy" id="1200281"/>
    <lineage>
        <taxon>Bacteria</taxon>
        <taxon>Pseudomonadati</taxon>
        <taxon>Pseudomonadota</taxon>
        <taxon>Alphaproteobacteria</taxon>
        <taxon>Rhodobacterales</taxon>
        <taxon>Roseobacteraceae</taxon>
        <taxon>Falsiruegeria</taxon>
    </lineage>
</organism>
<evidence type="ECO:0000313" key="2">
    <source>
        <dbReference type="EMBL" id="SPJ27643.1"/>
    </source>
</evidence>